<protein>
    <submittedName>
        <fullName evidence="5">Uncharacterized protein</fullName>
    </submittedName>
</protein>
<feature type="domain" description="Gfo/Idh/MocA-like oxidoreductase N-terminal" evidence="3">
    <location>
        <begin position="223"/>
        <end position="342"/>
    </location>
</feature>
<feature type="region of interest" description="Disordered" evidence="2">
    <location>
        <begin position="1"/>
        <end position="56"/>
    </location>
</feature>
<dbReference type="GO" id="GO:0000166">
    <property type="term" value="F:nucleotide binding"/>
    <property type="evidence" value="ECO:0007669"/>
    <property type="project" value="InterPro"/>
</dbReference>
<dbReference type="SUPFAM" id="SSF55347">
    <property type="entry name" value="Glyceraldehyde-3-phosphate dehydrogenase-like, C-terminal domain"/>
    <property type="match status" value="1"/>
</dbReference>
<name>A0A255EAW3_9ACTN</name>
<feature type="region of interest" description="Disordered" evidence="2">
    <location>
        <begin position="79"/>
        <end position="110"/>
    </location>
</feature>
<dbReference type="GO" id="GO:0016491">
    <property type="term" value="F:oxidoreductase activity"/>
    <property type="evidence" value="ECO:0007669"/>
    <property type="project" value="UniProtKB-KW"/>
</dbReference>
<dbReference type="InterPro" id="IPR055170">
    <property type="entry name" value="GFO_IDH_MocA-like_dom"/>
</dbReference>
<dbReference type="Gene3D" id="3.30.360.10">
    <property type="entry name" value="Dihydrodipicolinate Reductase, domain 2"/>
    <property type="match status" value="1"/>
</dbReference>
<dbReference type="SUPFAM" id="SSF51735">
    <property type="entry name" value="NAD(P)-binding Rossmann-fold domains"/>
    <property type="match status" value="1"/>
</dbReference>
<evidence type="ECO:0000259" key="3">
    <source>
        <dbReference type="Pfam" id="PF01408"/>
    </source>
</evidence>
<dbReference type="EMBL" id="NMVI01000014">
    <property type="protein sequence ID" value="OYN88061.1"/>
    <property type="molecule type" value="Genomic_DNA"/>
</dbReference>
<evidence type="ECO:0000256" key="1">
    <source>
        <dbReference type="ARBA" id="ARBA00023002"/>
    </source>
</evidence>
<dbReference type="InterPro" id="IPR036291">
    <property type="entry name" value="NAD(P)-bd_dom_sf"/>
</dbReference>
<dbReference type="AlphaFoldDB" id="A0A255EAW3"/>
<evidence type="ECO:0000313" key="5">
    <source>
        <dbReference type="EMBL" id="OYN88061.1"/>
    </source>
</evidence>
<accession>A0A255EAW3</accession>
<dbReference type="PANTHER" id="PTHR43818">
    <property type="entry name" value="BCDNA.GH03377"/>
    <property type="match status" value="1"/>
</dbReference>
<dbReference type="InterPro" id="IPR050463">
    <property type="entry name" value="Gfo/Idh/MocA_oxidrdct_glycsds"/>
</dbReference>
<feature type="compositionally biased region" description="Low complexity" evidence="2">
    <location>
        <begin position="32"/>
        <end position="53"/>
    </location>
</feature>
<dbReference type="Proteomes" id="UP000216533">
    <property type="component" value="Unassembled WGS sequence"/>
</dbReference>
<gene>
    <name evidence="5" type="ORF">CGZ92_05450</name>
</gene>
<feature type="domain" description="GFO/IDH/MocA-like oxidoreductase" evidence="4">
    <location>
        <begin position="353"/>
        <end position="460"/>
    </location>
</feature>
<dbReference type="Pfam" id="PF01408">
    <property type="entry name" value="GFO_IDH_MocA"/>
    <property type="match status" value="1"/>
</dbReference>
<reference evidence="5 6" key="1">
    <citation type="submission" date="2017-07" db="EMBL/GenBank/DDBJ databases">
        <title>Draft whole genome sequences of clinical Proprionibacteriaceae strains.</title>
        <authorList>
            <person name="Bernier A.-M."/>
            <person name="Bernard K."/>
            <person name="Domingo M.-C."/>
        </authorList>
    </citation>
    <scope>NUCLEOTIDE SEQUENCE [LARGE SCALE GENOMIC DNA]</scope>
    <source>
        <strain evidence="5 6">NML 160184</strain>
    </source>
</reference>
<organism evidence="5 6">
    <name type="scientific">Parenemella sanctibonifatiensis</name>
    <dbReference type="NCBI Taxonomy" id="2016505"/>
    <lineage>
        <taxon>Bacteria</taxon>
        <taxon>Bacillati</taxon>
        <taxon>Actinomycetota</taxon>
        <taxon>Actinomycetes</taxon>
        <taxon>Propionibacteriales</taxon>
        <taxon>Propionibacteriaceae</taxon>
        <taxon>Parenemella</taxon>
    </lineage>
</organism>
<proteinExistence type="predicted"/>
<comment type="caution">
    <text evidence="5">The sequence shown here is derived from an EMBL/GenBank/DDBJ whole genome shotgun (WGS) entry which is preliminary data.</text>
</comment>
<dbReference type="PANTHER" id="PTHR43818:SF11">
    <property type="entry name" value="BCDNA.GH03377"/>
    <property type="match status" value="1"/>
</dbReference>
<evidence type="ECO:0000313" key="6">
    <source>
        <dbReference type="Proteomes" id="UP000216533"/>
    </source>
</evidence>
<dbReference type="Gene3D" id="3.40.50.720">
    <property type="entry name" value="NAD(P)-binding Rossmann-like Domain"/>
    <property type="match status" value="1"/>
</dbReference>
<dbReference type="Pfam" id="PF22725">
    <property type="entry name" value="GFO_IDH_MocA_C3"/>
    <property type="match status" value="1"/>
</dbReference>
<sequence>MRSGKTGWIGFCDSDAASKVSPPGKNSRLQEPASTDITPPSPSSDSPVTQTSTRVPAYEPSIRCSSSLISTVMYSSSSSPVPMDDCSSPSGASLSGSSLSGVSSGEAEESGTSGSVVCELEGAWVGVTSTVWVTVGAGAVGAGSACSSLQPAMVTTSAATAATAMEVLRMPTNIVAPFSAAPDGQRTTVWSRRGSHGPRSAVFSGRTLLRTAAGHDEGVEMVGWGIIGAGDVTEVKSGPALSKAAGSRLVTVMRRDEAKLVDYAQRHGVPEWTTDPDEVINHPGVDVVYVATPTSTHLQYTIAAARAGKHVLVEKPMASSAQECRLMIDACREAGVKLWVAYYRRTLPRFDIVRDLLAQGTVGDIVAARITWFKPGTREGWRWDPELNPGGEFAETACHTLDLLDQLLGPVATVHGQHADAVRVAADFGWEGGAIGSGLWVFEAPVAEEEVVLTGTRGELRFSSLAPSAVRITVDGEVSEQSAPEPDHVHQPLVESIVAELGGGPACPATGDAALRTTEVIEQILGS</sequence>
<dbReference type="InterPro" id="IPR000683">
    <property type="entry name" value="Gfo/Idh/MocA-like_OxRdtase_N"/>
</dbReference>
<keyword evidence="1" id="KW-0560">Oxidoreductase</keyword>
<evidence type="ECO:0000256" key="2">
    <source>
        <dbReference type="SAM" id="MobiDB-lite"/>
    </source>
</evidence>
<evidence type="ECO:0000259" key="4">
    <source>
        <dbReference type="Pfam" id="PF22725"/>
    </source>
</evidence>